<feature type="compositionally biased region" description="Polar residues" evidence="10">
    <location>
        <begin position="28"/>
        <end position="38"/>
    </location>
</feature>
<organism evidence="12 13">
    <name type="scientific">Jiella sonneratiae</name>
    <dbReference type="NCBI Taxonomy" id="2816856"/>
    <lineage>
        <taxon>Bacteria</taxon>
        <taxon>Pseudomonadati</taxon>
        <taxon>Pseudomonadota</taxon>
        <taxon>Alphaproteobacteria</taxon>
        <taxon>Hyphomicrobiales</taxon>
        <taxon>Aurantimonadaceae</taxon>
        <taxon>Jiella</taxon>
    </lineage>
</organism>
<comment type="subcellular location">
    <subcellularLocation>
        <location evidence="8">Cytoplasm</location>
    </subcellularLocation>
</comment>
<dbReference type="InterPro" id="IPR013575">
    <property type="entry name" value="IF2_assoc_dom_bac"/>
</dbReference>
<feature type="compositionally biased region" description="Low complexity" evidence="10">
    <location>
        <begin position="439"/>
        <end position="452"/>
    </location>
</feature>
<dbReference type="CDD" id="cd03692">
    <property type="entry name" value="mtIF2_IVc"/>
    <property type="match status" value="1"/>
</dbReference>
<evidence type="ECO:0000256" key="7">
    <source>
        <dbReference type="ARBA" id="ARBA00023134"/>
    </source>
</evidence>
<feature type="domain" description="Tr-type G" evidence="11">
    <location>
        <begin position="593"/>
        <end position="760"/>
    </location>
</feature>
<dbReference type="NCBIfam" id="TIGR00487">
    <property type="entry name" value="IF-2"/>
    <property type="match status" value="1"/>
</dbReference>
<evidence type="ECO:0000256" key="4">
    <source>
        <dbReference type="ARBA" id="ARBA00022540"/>
    </source>
</evidence>
<feature type="compositionally biased region" description="Basic and acidic residues" evidence="10">
    <location>
        <begin position="456"/>
        <end position="467"/>
    </location>
</feature>
<keyword evidence="4 8" id="KW-0396">Initiation factor</keyword>
<comment type="function">
    <text evidence="8 9">One of the essential components for the initiation of protein synthesis. Protects formylmethionyl-tRNA from spontaneous hydrolysis and promotes its binding to the 30S ribosomal subunits. Also involved in the hydrolysis of GTP during the formation of the 70S ribosomal complex.</text>
</comment>
<dbReference type="Gene3D" id="3.40.50.10050">
    <property type="entry name" value="Translation initiation factor IF- 2, domain 3"/>
    <property type="match status" value="1"/>
</dbReference>
<dbReference type="Pfam" id="PF00009">
    <property type="entry name" value="GTP_EFTU"/>
    <property type="match status" value="1"/>
</dbReference>
<dbReference type="Pfam" id="PF08364">
    <property type="entry name" value="IF2_assoc"/>
    <property type="match status" value="1"/>
</dbReference>
<comment type="caution">
    <text evidence="12">The sequence shown here is derived from an EMBL/GenBank/DDBJ whole genome shotgun (WGS) entry which is preliminary data.</text>
</comment>
<dbReference type="CDD" id="cd01887">
    <property type="entry name" value="IF2_eIF5B"/>
    <property type="match status" value="1"/>
</dbReference>
<dbReference type="HAMAP" id="MF_00100_B">
    <property type="entry name" value="IF_2_B"/>
    <property type="match status" value="1"/>
</dbReference>
<dbReference type="RefSeq" id="WP_207350036.1">
    <property type="nucleotide sequence ID" value="NZ_JAFMPY010000005.1"/>
</dbReference>
<dbReference type="InterPro" id="IPR015760">
    <property type="entry name" value="TIF_IF2"/>
</dbReference>
<feature type="compositionally biased region" description="Basic and acidic residues" evidence="10">
    <location>
        <begin position="263"/>
        <end position="295"/>
    </location>
</feature>
<keyword evidence="13" id="KW-1185">Reference proteome</keyword>
<comment type="similarity">
    <text evidence="1 8 9">Belongs to the TRAFAC class translation factor GTPase superfamily. Classic translation factor GTPase family. IF-2 subfamily.</text>
</comment>
<feature type="compositionally biased region" description="Basic and acidic residues" evidence="10">
    <location>
        <begin position="316"/>
        <end position="389"/>
    </location>
</feature>
<proteinExistence type="inferred from homology"/>
<dbReference type="InterPro" id="IPR027417">
    <property type="entry name" value="P-loop_NTPase"/>
</dbReference>
<feature type="compositionally biased region" description="Low complexity" evidence="10">
    <location>
        <begin position="218"/>
        <end position="253"/>
    </location>
</feature>
<dbReference type="InterPro" id="IPR053905">
    <property type="entry name" value="EF-G-like_DII"/>
</dbReference>
<dbReference type="InterPro" id="IPR005225">
    <property type="entry name" value="Small_GTP-bd"/>
</dbReference>
<dbReference type="InterPro" id="IPR023115">
    <property type="entry name" value="TIF_IF2_dom3"/>
</dbReference>
<dbReference type="CDD" id="cd03702">
    <property type="entry name" value="IF2_mtIF2_II"/>
    <property type="match status" value="1"/>
</dbReference>
<evidence type="ECO:0000256" key="1">
    <source>
        <dbReference type="ARBA" id="ARBA00007733"/>
    </source>
</evidence>
<dbReference type="Proteomes" id="UP000664288">
    <property type="component" value="Unassembled WGS sequence"/>
</dbReference>
<dbReference type="GO" id="GO:0003743">
    <property type="term" value="F:translation initiation factor activity"/>
    <property type="evidence" value="ECO:0007669"/>
    <property type="project" value="UniProtKB-KW"/>
</dbReference>
<feature type="binding site" evidence="8">
    <location>
        <begin position="702"/>
        <end position="705"/>
    </location>
    <ligand>
        <name>GTP</name>
        <dbReference type="ChEBI" id="CHEBI:37565"/>
    </ligand>
</feature>
<dbReference type="InterPro" id="IPR000178">
    <property type="entry name" value="TF_IF2_bacterial-like"/>
</dbReference>
<evidence type="ECO:0000256" key="5">
    <source>
        <dbReference type="ARBA" id="ARBA00022741"/>
    </source>
</evidence>
<evidence type="ECO:0000256" key="10">
    <source>
        <dbReference type="SAM" id="MobiDB-lite"/>
    </source>
</evidence>
<evidence type="ECO:0000256" key="6">
    <source>
        <dbReference type="ARBA" id="ARBA00022917"/>
    </source>
</evidence>
<dbReference type="EMBL" id="JAFMPY010000005">
    <property type="protein sequence ID" value="MBO0903403.1"/>
    <property type="molecule type" value="Genomic_DNA"/>
</dbReference>
<dbReference type="Gene3D" id="2.40.30.10">
    <property type="entry name" value="Translation factors"/>
    <property type="match status" value="2"/>
</dbReference>
<dbReference type="PANTHER" id="PTHR43381:SF5">
    <property type="entry name" value="TR-TYPE G DOMAIN-CONTAINING PROTEIN"/>
    <property type="match status" value="1"/>
</dbReference>
<dbReference type="Pfam" id="PF04760">
    <property type="entry name" value="IF2_N"/>
    <property type="match status" value="1"/>
</dbReference>
<dbReference type="PROSITE" id="PS01176">
    <property type="entry name" value="IF2"/>
    <property type="match status" value="1"/>
</dbReference>
<protein>
    <recommendedName>
        <fullName evidence="2 8">Translation initiation factor IF-2</fullName>
    </recommendedName>
</protein>
<keyword evidence="5 8" id="KW-0547">Nucleotide-binding</keyword>
<feature type="compositionally biased region" description="Low complexity" evidence="10">
    <location>
        <begin position="299"/>
        <end position="309"/>
    </location>
</feature>
<evidence type="ECO:0000313" key="13">
    <source>
        <dbReference type="Proteomes" id="UP000664288"/>
    </source>
</evidence>
<dbReference type="NCBIfam" id="TIGR00231">
    <property type="entry name" value="small_GTP"/>
    <property type="match status" value="1"/>
</dbReference>
<name>A0ABS3J147_9HYPH</name>
<dbReference type="InterPro" id="IPR006847">
    <property type="entry name" value="IF2_N"/>
</dbReference>
<dbReference type="PANTHER" id="PTHR43381">
    <property type="entry name" value="TRANSLATION INITIATION FACTOR IF-2-RELATED"/>
    <property type="match status" value="1"/>
</dbReference>
<dbReference type="PROSITE" id="PS51722">
    <property type="entry name" value="G_TR_2"/>
    <property type="match status" value="1"/>
</dbReference>
<dbReference type="Pfam" id="PF11987">
    <property type="entry name" value="IF-2"/>
    <property type="match status" value="1"/>
</dbReference>
<feature type="compositionally biased region" description="Low complexity" evidence="10">
    <location>
        <begin position="76"/>
        <end position="92"/>
    </location>
</feature>
<reference evidence="12 13" key="1">
    <citation type="submission" date="2021-03" db="EMBL/GenBank/DDBJ databases">
        <title>Whole genome sequence of Jiella sp. MQZ13P-4.</title>
        <authorList>
            <person name="Tuo L."/>
        </authorList>
    </citation>
    <scope>NUCLEOTIDE SEQUENCE [LARGE SCALE GENOMIC DNA]</scope>
    <source>
        <strain evidence="12 13">MQZ13P-4</strain>
    </source>
</reference>
<feature type="region of interest" description="Disordered" evidence="10">
    <location>
        <begin position="1"/>
        <end position="507"/>
    </location>
</feature>
<feature type="compositionally biased region" description="Low complexity" evidence="10">
    <location>
        <begin position="394"/>
        <end position="416"/>
    </location>
</feature>
<feature type="region of interest" description="G-domain" evidence="8">
    <location>
        <begin position="596"/>
        <end position="744"/>
    </location>
</feature>
<keyword evidence="3 8" id="KW-0963">Cytoplasm</keyword>
<dbReference type="SUPFAM" id="SSF52156">
    <property type="entry name" value="Initiation factor IF2/eIF5b, domain 3"/>
    <property type="match status" value="1"/>
</dbReference>
<feature type="binding site" evidence="8">
    <location>
        <begin position="648"/>
        <end position="652"/>
    </location>
    <ligand>
        <name>GTP</name>
        <dbReference type="ChEBI" id="CHEBI:37565"/>
    </ligand>
</feature>
<dbReference type="SUPFAM" id="SSF52540">
    <property type="entry name" value="P-loop containing nucleoside triphosphate hydrolases"/>
    <property type="match status" value="1"/>
</dbReference>
<evidence type="ECO:0000259" key="11">
    <source>
        <dbReference type="PROSITE" id="PS51722"/>
    </source>
</evidence>
<dbReference type="Pfam" id="PF22042">
    <property type="entry name" value="EF-G_D2"/>
    <property type="match status" value="1"/>
</dbReference>
<feature type="binding site" evidence="8">
    <location>
        <begin position="602"/>
        <end position="609"/>
    </location>
    <ligand>
        <name>GTP</name>
        <dbReference type="ChEBI" id="CHEBI:37565"/>
    </ligand>
</feature>
<gene>
    <name evidence="8 12" type="primary">infB</name>
    <name evidence="12" type="ORF">J1C47_07090</name>
</gene>
<evidence type="ECO:0000256" key="2">
    <source>
        <dbReference type="ARBA" id="ARBA00020675"/>
    </source>
</evidence>
<dbReference type="Gene3D" id="3.40.50.300">
    <property type="entry name" value="P-loop containing nucleotide triphosphate hydrolases"/>
    <property type="match status" value="1"/>
</dbReference>
<dbReference type="InterPro" id="IPR044145">
    <property type="entry name" value="IF2_II"/>
</dbReference>
<evidence type="ECO:0000313" key="12">
    <source>
        <dbReference type="EMBL" id="MBO0903403.1"/>
    </source>
</evidence>
<dbReference type="InterPro" id="IPR000795">
    <property type="entry name" value="T_Tr_GTP-bd_dom"/>
</dbReference>
<keyword evidence="7 8" id="KW-0342">GTP-binding</keyword>
<sequence length="1095" mass="116829">MSDTKSGDDKTLHVSSKKTLTLKRGGVEQSTVRQNFSHGRTKNVVVETKKRRIHKPEETAAPKPAVAAGLKPRAGEPAPTQQAPQQAERTPASGGAGHVAPKIAPAPQPLNTGGRPKQIEFGSKPAPAAEKPAAEVAPAEATVAAPAAEEVAPTATPAATTTPDQAPAAAVSEAKPEEVPAAPAEARAAEVAPASGETTETTEAVAAPAAAETREPPRAAAASTSPAPQQRSAAPAPSGQRAGQAAAPQAPAARGRDGQPGGRDQRDGRGDGRGPRSDHRGDRGGRPTGRDDRRGGPQGQPSGQRQPRGAVLSDLSSREMDARRRALEIAKQREVEARRIFQEEEARRIAEDERRRAEREESERRQAEETARLEAEAEARRKAEADAATRRSNKPTATTAKEAAPLSPADAEAAAARAERGEGRRRPIGDDEEGGRAGRTGTARRAPKGATTEAPRSTRPDRGEGRRSGKLTLDKALSGDEGARGRSLSSIRRRQEKFKRSQQNQPREKIAREVVIPETITIQELANRMSERSVDVIKFLMKEGQMMKPGDIIDADLAELIATEFGHTVNRVAESDVESGIFDVEDNPEHLVSRPPVVTIMGHVDHGKTSLLDAIRHTKVVSGEAGGITQHIGAYQVEQGGQKVTFIDTPGHAAFTAMRARGAQATDIAILVVAADDSVMPQTIESIHHAKAAGVPIVVAINKIDKPNADPAKVRSGLLQHEVFVESMGGEVLDVEVSAVKGTGLDKLLEAVLLQAEILDLKADPARTAEGVVIEAQLDKGRGPVATVLVQTGTLKVGDIVVTGDEWGRVRALVNDKGEQLKEAPPSMPVEILGMQGTPHAGDRFAVVENEAKAREISEYRQRLAREKQVAKSAGQRGSLEQMMSQLQDTGLKEFPLLIKGDVQGSVEAIIGALDAISTDEVRATIVHSGAGAITESDISLAAASNAAIIGFNVRANKQARDASERDGIEIRYYNIIYDLVDDVKDAMSGLLSPERRETFIGNAEIREVFNITKVGKVAGCLVTEGEVERGAGVRLIRDGVVIHEGTLKTLKRFKDEVQKVQSGQECGMAFERYEDIRQGDIIECFRVEHVARKL</sequence>
<keyword evidence="6 8" id="KW-0648">Protein biosynthesis</keyword>
<feature type="compositionally biased region" description="Low complexity" evidence="10">
    <location>
        <begin position="125"/>
        <end position="211"/>
    </location>
</feature>
<dbReference type="InterPro" id="IPR036925">
    <property type="entry name" value="TIF_IF2_dom3_sf"/>
</dbReference>
<evidence type="ECO:0000256" key="3">
    <source>
        <dbReference type="ARBA" id="ARBA00022490"/>
    </source>
</evidence>
<accession>A0ABS3J147</accession>
<feature type="compositionally biased region" description="Basic and acidic residues" evidence="10">
    <location>
        <begin position="1"/>
        <end position="12"/>
    </location>
</feature>
<evidence type="ECO:0000256" key="9">
    <source>
        <dbReference type="RuleBase" id="RU000644"/>
    </source>
</evidence>
<dbReference type="SUPFAM" id="SSF50447">
    <property type="entry name" value="Translation proteins"/>
    <property type="match status" value="2"/>
</dbReference>
<evidence type="ECO:0000256" key="8">
    <source>
        <dbReference type="HAMAP-Rule" id="MF_00100"/>
    </source>
</evidence>
<dbReference type="InterPro" id="IPR009000">
    <property type="entry name" value="Transl_B-barrel_sf"/>
</dbReference>
<feature type="compositionally biased region" description="Basic and acidic residues" evidence="10">
    <location>
        <begin position="417"/>
        <end position="429"/>
    </location>
</feature>